<dbReference type="PROSITE" id="PS50026">
    <property type="entry name" value="EGF_3"/>
    <property type="match status" value="4"/>
</dbReference>
<reference evidence="8" key="1">
    <citation type="submission" date="2014-11" db="EMBL/GenBank/DDBJ databases">
        <authorList>
            <person name="Otto D Thomas"/>
            <person name="Naeem Raeece"/>
        </authorList>
    </citation>
    <scope>NUCLEOTIDE SEQUENCE</scope>
</reference>
<evidence type="ECO:0000313" key="8">
    <source>
        <dbReference type="EMBL" id="CEM33665.1"/>
    </source>
</evidence>
<dbReference type="InterPro" id="IPR000742">
    <property type="entry name" value="EGF"/>
</dbReference>
<evidence type="ECO:0000256" key="5">
    <source>
        <dbReference type="PROSITE-ProRule" id="PRU00076"/>
    </source>
</evidence>
<evidence type="ECO:0000256" key="2">
    <source>
        <dbReference type="ARBA" id="ARBA00022729"/>
    </source>
</evidence>
<proteinExistence type="predicted"/>
<evidence type="ECO:0000259" key="7">
    <source>
        <dbReference type="PROSITE" id="PS50026"/>
    </source>
</evidence>
<evidence type="ECO:0000256" key="3">
    <source>
        <dbReference type="ARBA" id="ARBA00022737"/>
    </source>
</evidence>
<dbReference type="InterPro" id="IPR024731">
    <property type="entry name" value="NELL2-like_EGF"/>
</dbReference>
<dbReference type="Gene3D" id="2.10.25.10">
    <property type="entry name" value="Laminin"/>
    <property type="match status" value="4"/>
</dbReference>
<feature type="compositionally biased region" description="Polar residues" evidence="6">
    <location>
        <begin position="1436"/>
        <end position="1469"/>
    </location>
</feature>
<dbReference type="InterPro" id="IPR000152">
    <property type="entry name" value="EGF-type_Asp/Asn_hydroxyl_site"/>
</dbReference>
<sequence length="1757" mass="184801">MTAPTGEYTARASVRLTGDTTINQRSGLGWDDADGGTPNFFLVLMRWSSSDSVCYQHSGLAADCDTTKVASSEEFIQLEAHSHGDGVFDFYVYTDPSTNTKVAVRTNQDNTSRGHSRLVLSLVGQGAVSAEFDWIEVEVPTAPHNCDVNAECVNTVGSFTCTCKEGFFGDGVSCSASLATIPPPDIGRGDSWTKDNSVTFSGYYTMFKNHKGQTCPGQYRAGKNINHFQDGGTGAGVYAFNSAEFPPSGAFDGTPGTAVGSSGFCSDGMGSIANSGTDSGSDAIVELVLLVPCPMKISKYMMELRADCCTEQGISKASVYGSSDLDGTGRWTEIGSHSGETTWAIGEKKEFSADGSLGPFLAFKFVLQKISQGADGHVSIGDIQLGSSEITDLCIAGSNNCDEDAQCMNTGSSFTCTCNLGFTGDGTFCTPVILIPPSDIGRGDTWTKDTAVTSNSVYTVYKDYGGVTCPGRFRARSNTEWLYGSSSTSSFHLEEWPCCVMGGISKAVVSGSNDDGSTWTEIGSHDGETSWGLGEKKTFSTDSSLGPFRSFKFALVKSSSSTTNSNLVAGDIELHARVWTGKEGTWAGWPSLGEETNAFFAVVECTPIPPIDILAVVKSFILQHCNTSGAVQHMAHFPCLLVCVSACLSAESTLIPPADIGTGNTWVTDSSVTYGGFSTFYKTYSGDVCPGVYRVRSSHEWLSSWPPSGAFDRLPGQSLQGFHTSGTVADTGTSSGSDANVELILQTPCSMRLSSYGMRLRADGNHAAVGISKASVYGSNDLLTWTELGSYSGETSWTQGETKTFSADDTLGAFTYFKFVLKKVSQTGDAHVSIGDIELYASSWSSSTPGSAAVIPPADISTGGGWRKDPSVTYGGLPTMSTEYAGALCPGEFRAMTNTEWYENGGWFSFATDEWPVSGAFDRRGSGHRAKSGFITAAVVTNSGTGSGTDANVELILKTPCSLNVLACALQARSDTTADQQMVSKGIVYGSTEGSSWTQIGSFSGETGWTQSEVRTFTADDSNLGPFNYVKFDFQKVEKSTDAQVAVGDIKLVCSSVQDLCLSGSHNCDANAQCENSGSSFTCSCNSGFTGDGVSSCSALTLIPPSDIGRGGTWTKDRSQKYSALHTLQKDYAGSVCPGIYRAMSDTAWSGDGGAFIFGTSEWPPSGAFDGGVGALESFSSFQSEGSVLNSGTTVSSADASLELVIQIPCKISLEAFGVQARPDTLYHAQEQTPSKMSVYGSTDGSTWTQVGSFSGEIGWTAGETRIFSADSSLGPFTYFKFVVQKVSKELDGAVSVGDLKLYASGWTPDAGAFRFPPADIGTGSSWARDTGTSWEGFHTHTQTSTNAACAGTYRAGSSEDWWGRTGGGAYGTNEWFPQGAFDHQPGISNGGTGWSSTPSGCGDTTDCPHMLLLETPCNVYATHFGVMARNDSDASKTSPTAMTLHGSSDSGSTWTEISSFSGESGWTQGETRVFGAGSGTTAGPFNWFRFSLKRIEDPSYLGGVLAVGELILYGDVDFCGSGTHNCDSNAACSNADGSFSCSCIFGFSGSGISCSALTVLPPSDIGRGETWTKDGTHLYEGIYTLNKEYTGTACPGKYIAKTNTAWTLDAGVAGGFDTWERPQSGAFDRVSVLTTDTVGQAGFLTDTAVSGTSAASDANVQVVLELPCSATLHGYAIEEWASSSSLSKNPSKVTVSGGDCTGSWTELGAFSGEVGWTAGETKTFRADSTLGSFNCFLFTGKRVSGSADDSLGFGDI</sequence>
<keyword evidence="3" id="KW-0677">Repeat</keyword>
<dbReference type="InterPro" id="IPR009030">
    <property type="entry name" value="Growth_fac_rcpt_cys_sf"/>
</dbReference>
<dbReference type="SUPFAM" id="SSF57184">
    <property type="entry name" value="Growth factor receptor domain"/>
    <property type="match status" value="2"/>
</dbReference>
<feature type="domain" description="EGF-like" evidence="7">
    <location>
        <begin position="1516"/>
        <end position="1556"/>
    </location>
</feature>
<dbReference type="PANTHER" id="PTHR24039">
    <property type="entry name" value="FIBRILLIN-RELATED"/>
    <property type="match status" value="1"/>
</dbReference>
<dbReference type="GO" id="GO:0005509">
    <property type="term" value="F:calcium ion binding"/>
    <property type="evidence" value="ECO:0007669"/>
    <property type="project" value="InterPro"/>
</dbReference>
<protein>
    <recommendedName>
        <fullName evidence="7">EGF-like domain-containing protein</fullName>
    </recommendedName>
</protein>
<name>A0A0G4GSL1_9ALVE</name>
<dbReference type="PANTHER" id="PTHR24039:SF58">
    <property type="entry name" value="EGF-LIKE DOMAIN-CONTAINING PROTEIN"/>
    <property type="match status" value="1"/>
</dbReference>
<dbReference type="InterPro" id="IPR008979">
    <property type="entry name" value="Galactose-bd-like_sf"/>
</dbReference>
<dbReference type="FunFam" id="2.10.25.10:FF:000038">
    <property type="entry name" value="Fibrillin 2"/>
    <property type="match status" value="2"/>
</dbReference>
<feature type="domain" description="EGF-like" evidence="7">
    <location>
        <begin position="390"/>
        <end position="430"/>
    </location>
</feature>
<dbReference type="CDD" id="cd00054">
    <property type="entry name" value="EGF_CA"/>
    <property type="match status" value="3"/>
</dbReference>
<keyword evidence="4" id="KW-1015">Disulfide bond</keyword>
<evidence type="ECO:0000256" key="6">
    <source>
        <dbReference type="SAM" id="MobiDB-lite"/>
    </source>
</evidence>
<keyword evidence="1 5" id="KW-0245">EGF-like domain</keyword>
<gene>
    <name evidence="8" type="ORF">Cvel_23216</name>
</gene>
<comment type="caution">
    <text evidence="5">Lacks conserved residue(s) required for the propagation of feature annotation.</text>
</comment>
<dbReference type="SUPFAM" id="SSF49785">
    <property type="entry name" value="Galactose-binding domain-like"/>
    <property type="match status" value="1"/>
</dbReference>
<organism evidence="8">
    <name type="scientific">Chromera velia CCMP2878</name>
    <dbReference type="NCBI Taxonomy" id="1169474"/>
    <lineage>
        <taxon>Eukaryota</taxon>
        <taxon>Sar</taxon>
        <taxon>Alveolata</taxon>
        <taxon>Colpodellida</taxon>
        <taxon>Chromeraceae</taxon>
        <taxon>Chromera</taxon>
    </lineage>
</organism>
<feature type="domain" description="EGF-like" evidence="7">
    <location>
        <begin position="133"/>
        <end position="175"/>
    </location>
</feature>
<keyword evidence="2" id="KW-0732">Signal</keyword>
<dbReference type="VEuPathDB" id="CryptoDB:Cvel_23216"/>
<dbReference type="Gene3D" id="2.60.120.260">
    <property type="entry name" value="Galactose-binding domain-like"/>
    <property type="match status" value="2"/>
</dbReference>
<dbReference type="SMART" id="SM00181">
    <property type="entry name" value="EGF"/>
    <property type="match status" value="4"/>
</dbReference>
<dbReference type="PROSITE" id="PS01186">
    <property type="entry name" value="EGF_2"/>
    <property type="match status" value="4"/>
</dbReference>
<dbReference type="Pfam" id="PF12947">
    <property type="entry name" value="EGF_3"/>
    <property type="match status" value="4"/>
</dbReference>
<evidence type="ECO:0000256" key="1">
    <source>
        <dbReference type="ARBA" id="ARBA00022536"/>
    </source>
</evidence>
<feature type="region of interest" description="Disordered" evidence="6">
    <location>
        <begin position="1435"/>
        <end position="1469"/>
    </location>
</feature>
<dbReference type="PROSITE" id="PS00010">
    <property type="entry name" value="ASX_HYDROXYL"/>
    <property type="match status" value="4"/>
</dbReference>
<dbReference type="SMART" id="SM00179">
    <property type="entry name" value="EGF_CA"/>
    <property type="match status" value="4"/>
</dbReference>
<dbReference type="InterPro" id="IPR001881">
    <property type="entry name" value="EGF-like_Ca-bd_dom"/>
</dbReference>
<feature type="domain" description="EGF-like" evidence="7">
    <location>
        <begin position="1057"/>
        <end position="1098"/>
    </location>
</feature>
<dbReference type="PhylomeDB" id="A0A0G4GSL1"/>
<dbReference type="CDD" id="cd00053">
    <property type="entry name" value="EGF"/>
    <property type="match status" value="1"/>
</dbReference>
<accession>A0A0G4GSL1</accession>
<evidence type="ECO:0000256" key="4">
    <source>
        <dbReference type="ARBA" id="ARBA00023157"/>
    </source>
</evidence>
<dbReference type="EMBL" id="CDMZ01001510">
    <property type="protein sequence ID" value="CEM33665.1"/>
    <property type="molecule type" value="Genomic_DNA"/>
</dbReference>